<dbReference type="PANTHER" id="PTHR31288:SF5">
    <property type="entry name" value="PROTEIN MANNAN SYNTHESIS-RELATED 1"/>
    <property type="match status" value="1"/>
</dbReference>
<proteinExistence type="predicted"/>
<feature type="chain" id="PRO_5041424343" description="O-fucosyltransferase family protein" evidence="1">
    <location>
        <begin position="27"/>
        <end position="321"/>
    </location>
</feature>
<evidence type="ECO:0000313" key="3">
    <source>
        <dbReference type="Proteomes" id="UP001168098"/>
    </source>
</evidence>
<dbReference type="InterPro" id="IPR024709">
    <property type="entry name" value="FucosylTrfase_pln"/>
</dbReference>
<reference evidence="2 3" key="1">
    <citation type="journal article" date="2023" name="BMC Biotechnol.">
        <title>Vitis rotundifolia cv Carlos genome sequencing.</title>
        <authorList>
            <person name="Huff M."/>
            <person name="Hulse-Kemp A."/>
            <person name="Scheffler B."/>
            <person name="Youngblood R."/>
            <person name="Simpson S."/>
            <person name="Babiker E."/>
            <person name="Staton M."/>
        </authorList>
    </citation>
    <scope>NUCLEOTIDE SEQUENCE [LARGE SCALE GENOMIC DNA]</scope>
    <source>
        <tissue evidence="2">Leaf</tissue>
    </source>
</reference>
<dbReference type="AlphaFoldDB" id="A0AA38ZJ67"/>
<name>A0AA38ZJ67_VITRO</name>
<organism evidence="2 3">
    <name type="scientific">Vitis rotundifolia</name>
    <name type="common">Muscadine grape</name>
    <dbReference type="NCBI Taxonomy" id="103349"/>
    <lineage>
        <taxon>Eukaryota</taxon>
        <taxon>Viridiplantae</taxon>
        <taxon>Streptophyta</taxon>
        <taxon>Embryophyta</taxon>
        <taxon>Tracheophyta</taxon>
        <taxon>Spermatophyta</taxon>
        <taxon>Magnoliopsida</taxon>
        <taxon>eudicotyledons</taxon>
        <taxon>Gunneridae</taxon>
        <taxon>Pentapetalae</taxon>
        <taxon>rosids</taxon>
        <taxon>Vitales</taxon>
        <taxon>Vitaceae</taxon>
        <taxon>Viteae</taxon>
        <taxon>Vitis</taxon>
    </lineage>
</organism>
<gene>
    <name evidence="2" type="ORF">PVL29_014852</name>
</gene>
<sequence>MTLNRRQVITAILTLSMFMKFPATSSIAYDAIMVTKKSEINLLHFSGPWENNTEALKPFWNKPALRETWTLTYLNFEEIYDVKKFIRSLGVVVRVAKDLPAEVSTGELKAVWVPNRASEDYMAAKIEPVFRTKRKLRLATYLPSITMRRAEDSRYSDLHEMVHSIVGRLRALSPKSDGLFIAVDLKLEVLEQEGNWCVSNEDTTIYLTQFQWHLSLDALREIFPKTYTKEGMMPADKKAKFLSSENSEFEKVIDFYICSQSDVFVPSVSGLFYANAVGKRIASGKSQILLPAQVTVSSALNFSFISPYISRKNHFAYSCFC</sequence>
<dbReference type="PANTHER" id="PTHR31288">
    <property type="entry name" value="O-FUCOSYLTRANSFERASE FAMILY PROTEIN"/>
    <property type="match status" value="1"/>
</dbReference>
<keyword evidence="1" id="KW-0732">Signal</keyword>
<evidence type="ECO:0008006" key="4">
    <source>
        <dbReference type="Google" id="ProtNLM"/>
    </source>
</evidence>
<evidence type="ECO:0000256" key="1">
    <source>
        <dbReference type="SAM" id="SignalP"/>
    </source>
</evidence>
<comment type="caution">
    <text evidence="2">The sequence shown here is derived from an EMBL/GenBank/DDBJ whole genome shotgun (WGS) entry which is preliminary data.</text>
</comment>
<dbReference type="Proteomes" id="UP001168098">
    <property type="component" value="Unassembled WGS sequence"/>
</dbReference>
<keyword evidence="3" id="KW-1185">Reference proteome</keyword>
<protein>
    <recommendedName>
        <fullName evidence="4">O-fucosyltransferase family protein</fullName>
    </recommendedName>
</protein>
<dbReference type="EMBL" id="JARBHA010000011">
    <property type="protein sequence ID" value="KAJ9689368.1"/>
    <property type="molecule type" value="Genomic_DNA"/>
</dbReference>
<feature type="signal peptide" evidence="1">
    <location>
        <begin position="1"/>
        <end position="26"/>
    </location>
</feature>
<evidence type="ECO:0000313" key="2">
    <source>
        <dbReference type="EMBL" id="KAJ9689368.1"/>
    </source>
</evidence>
<accession>A0AA38ZJ67</accession>